<reference evidence="1" key="1">
    <citation type="submission" date="2019-12" db="EMBL/GenBank/DDBJ databases">
        <title>Mycobacterium spongiae sp. nov.</title>
        <authorList>
            <person name="Stinear T."/>
        </authorList>
    </citation>
    <scope>NUCLEOTIDE SEQUENCE</scope>
    <source>
        <strain evidence="1">FSD4b-SM</strain>
    </source>
</reference>
<dbReference type="AlphaFoldDB" id="A0A975PXD6"/>
<gene>
    <name evidence="1" type="ORF">F6B93_11900</name>
</gene>
<dbReference type="KEGG" id="mspg:F6B93_11900"/>
<keyword evidence="2" id="KW-1185">Reference proteome</keyword>
<organism evidence="1 2">
    <name type="scientific">Mycobacterium spongiae</name>
    <dbReference type="NCBI Taxonomy" id="886343"/>
    <lineage>
        <taxon>Bacteria</taxon>
        <taxon>Bacillati</taxon>
        <taxon>Actinomycetota</taxon>
        <taxon>Actinomycetes</taxon>
        <taxon>Mycobacteriales</taxon>
        <taxon>Mycobacteriaceae</taxon>
        <taxon>Mycobacterium</taxon>
    </lineage>
</organism>
<dbReference type="Proteomes" id="UP000682202">
    <property type="component" value="Chromosome"/>
</dbReference>
<name>A0A975PXD6_9MYCO</name>
<evidence type="ECO:0000313" key="2">
    <source>
        <dbReference type="Proteomes" id="UP000682202"/>
    </source>
</evidence>
<protein>
    <submittedName>
        <fullName evidence="1">Uncharacterized protein</fullName>
    </submittedName>
</protein>
<dbReference type="EMBL" id="CP046600">
    <property type="protein sequence ID" value="QUR67709.1"/>
    <property type="molecule type" value="Genomic_DNA"/>
</dbReference>
<dbReference type="RefSeq" id="WP_211695282.1">
    <property type="nucleotide sequence ID" value="NZ_CP046600.1"/>
</dbReference>
<sequence length="250" mass="26666">MSTPSPTRTSRRPRVAAALCVLATAAVLITAPVLFAAVRSDRAGGPRPDPLAPGLAALSDHELADLLPKPRDFPGSWTVDQVTELSDTFGYFRYHVYDEGLGFRPAECFGVVGVASTGALGAVRVFGHDPADPPEVAHRKDIRLMVAREFDSSGFDALVDLVSRCLGFSNAAAASYTVRILEDSRPDAGAQRFRYALTTTVGGEPTEATRTDYYAYARQSGLILSGSASAGHQDAFNDLFEATLRRIAGT</sequence>
<evidence type="ECO:0000313" key="1">
    <source>
        <dbReference type="EMBL" id="QUR67709.1"/>
    </source>
</evidence>
<accession>A0A975PXD6</accession>
<proteinExistence type="predicted"/>